<dbReference type="PANTHER" id="PTHR15682:SF2">
    <property type="entry name" value="UNHEALTHY RIBOSOME BIOGENESIS PROTEIN 2 HOMOLOG"/>
    <property type="match status" value="1"/>
</dbReference>
<dbReference type="AlphaFoldDB" id="A0A4Z2EI01"/>
<organism evidence="2 3">
    <name type="scientific">Liparis tanakae</name>
    <name type="common">Tanaka's snailfish</name>
    <dbReference type="NCBI Taxonomy" id="230148"/>
    <lineage>
        <taxon>Eukaryota</taxon>
        <taxon>Metazoa</taxon>
        <taxon>Chordata</taxon>
        <taxon>Craniata</taxon>
        <taxon>Vertebrata</taxon>
        <taxon>Euteleostomi</taxon>
        <taxon>Actinopterygii</taxon>
        <taxon>Neopterygii</taxon>
        <taxon>Teleostei</taxon>
        <taxon>Neoteleostei</taxon>
        <taxon>Acanthomorphata</taxon>
        <taxon>Eupercaria</taxon>
        <taxon>Perciformes</taxon>
        <taxon>Cottioidei</taxon>
        <taxon>Cottales</taxon>
        <taxon>Liparidae</taxon>
        <taxon>Liparis</taxon>
    </lineage>
</organism>
<keyword evidence="1" id="KW-1133">Transmembrane helix</keyword>
<dbReference type="EMBL" id="SRLO01006939">
    <property type="protein sequence ID" value="TNN28395.1"/>
    <property type="molecule type" value="Genomic_DNA"/>
</dbReference>
<keyword evidence="3" id="KW-1185">Reference proteome</keyword>
<dbReference type="InterPro" id="IPR052609">
    <property type="entry name" value="Ribosome_Biogenesis_Reg"/>
</dbReference>
<accession>A0A4Z2EI01</accession>
<feature type="transmembrane region" description="Helical" evidence="1">
    <location>
        <begin position="961"/>
        <end position="985"/>
    </location>
</feature>
<proteinExistence type="predicted"/>
<comment type="caution">
    <text evidence="2">The sequence shown here is derived from an EMBL/GenBank/DDBJ whole genome shotgun (WGS) entry which is preliminary data.</text>
</comment>
<evidence type="ECO:0000256" key="1">
    <source>
        <dbReference type="SAM" id="Phobius"/>
    </source>
</evidence>
<dbReference type="GO" id="GO:0005730">
    <property type="term" value="C:nucleolus"/>
    <property type="evidence" value="ECO:0007669"/>
    <property type="project" value="TreeGrafter"/>
</dbReference>
<reference evidence="2 3" key="1">
    <citation type="submission" date="2019-03" db="EMBL/GenBank/DDBJ databases">
        <title>First draft genome of Liparis tanakae, snailfish: a comprehensive survey of snailfish specific genes.</title>
        <authorList>
            <person name="Kim W."/>
            <person name="Song I."/>
            <person name="Jeong J.-H."/>
            <person name="Kim D."/>
            <person name="Kim S."/>
            <person name="Ryu S."/>
            <person name="Song J.Y."/>
            <person name="Lee S.K."/>
        </authorList>
    </citation>
    <scope>NUCLEOTIDE SEQUENCE [LARGE SCALE GENOMIC DNA]</scope>
    <source>
        <tissue evidence="2">Muscle</tissue>
    </source>
</reference>
<name>A0A4Z2EI01_9TELE</name>
<gene>
    <name evidence="2" type="primary">URB2_1</name>
    <name evidence="2" type="ORF">EYF80_061456</name>
</gene>
<dbReference type="GO" id="GO:0042254">
    <property type="term" value="P:ribosome biogenesis"/>
    <property type="evidence" value="ECO:0007669"/>
    <property type="project" value="TreeGrafter"/>
</dbReference>
<keyword evidence="1" id="KW-0472">Membrane</keyword>
<evidence type="ECO:0000313" key="3">
    <source>
        <dbReference type="Proteomes" id="UP000314294"/>
    </source>
</evidence>
<keyword evidence="1" id="KW-0812">Transmembrane</keyword>
<evidence type="ECO:0000313" key="2">
    <source>
        <dbReference type="EMBL" id="TNN28395.1"/>
    </source>
</evidence>
<feature type="transmembrane region" description="Helical" evidence="1">
    <location>
        <begin position="902"/>
        <end position="923"/>
    </location>
</feature>
<sequence>MLLCLNHLILEPDLDQLLSSAWVHSGCIEARVQRARQLMVCSLLQTYTKLRQMPHLFSELLSVICQPALGDLRPLLLSESISASLRTCLLDTPASQGLEICSLVLESIKGCILPGLAREEREAEKMEVDGGGNDDVEDREMDLERNDASMKLFSLSHLLNVVLFSLKTLDSASPVTIVRQSQGVMEVMQQVAMELLHLLETEKRNRSSAKRTPGKGKKDLELKESEIKAGAAWEQKTQEAALLLRYTWVEVDTLFSIHCSKYTSLQTAAASQPEDGAPVLTQMQSLLSGEIAPAGLPPSRRPMSALLLKLLALQQMKKALLDGPALSEPGAAELLTAAAQFILAKSELRASADGEQAWDGQVASVNASSSRVAHWHLVTSNLPLIAPYLSGEDVGGVADALLLQSPVLAELPSLFSATVRSLTRRIVGVLKAAHAAKACPTLLKYEETGIGASAPESDGGDQPAASTHREAIVQDILASSKTGEAFVLLTAAQRSELVDALQILTNLNPDGMNSEDLSSVFLLLLFMLTSTASRSDPAAAADPAGSGDDALFLLELLNIMTCLLEGRNFQSVLKLIHGGTLLQASVASLLWHSSNGRFQATGGSEWLDFIKAVQSFIRSLVQLIIIRNSSIRLNLDQFASYLTSKEMSNMQIVADKPGASISSVHILLASLTSFSQAMTSNLGRRKPIDQTLTQMLTRMTASLGPAVEAVLKPQTVSQSVIQPACILGQAFMVEVVTVMLHCELSSRSVEDESKPADTQFALSHMTLYQGFCRQILKEISSAHRPLDFLVSSLHFLSAFYKAVEKTREEREVEQHGKEKAEKELNELYMQILQNVHRLLTASWLSEDDVGELEPAVQELLRHLLEKSTTGRFNLLLLLIREGLVTGKLRAGNYRVRRHPHRLYFTLSICIYVVYIYIYNYIYIYILFYFVFYISLSILYAQSLFLSFFLIFIFYSRVFSLLVLLCPQISPWGLIKYISILFYYVLWSDV</sequence>
<feature type="transmembrane region" description="Helical" evidence="1">
    <location>
        <begin position="929"/>
        <end position="954"/>
    </location>
</feature>
<protein>
    <submittedName>
        <fullName evidence="2">Unhealthy ribosome biogenesis protein 2</fullName>
    </submittedName>
</protein>
<dbReference type="Proteomes" id="UP000314294">
    <property type="component" value="Unassembled WGS sequence"/>
</dbReference>
<dbReference type="PANTHER" id="PTHR15682">
    <property type="entry name" value="UNHEALTHY RIBOSOME BIOGENESIS PROTEIN 2 HOMOLOG"/>
    <property type="match status" value="1"/>
</dbReference>
<dbReference type="OrthoDB" id="160374at2759"/>